<dbReference type="InterPro" id="IPR037401">
    <property type="entry name" value="SnoaL-like"/>
</dbReference>
<reference evidence="4" key="2">
    <citation type="submission" date="2013-04" db="EMBL/GenBank/DDBJ databases">
        <title>Bisphenol A degrading Sphingobium sp. strain BiD32.</title>
        <authorList>
            <person name="Nielsen J.L."/>
            <person name="Zhou N.A."/>
            <person name="Kjeldal H."/>
        </authorList>
    </citation>
    <scope>NUCLEOTIDE SEQUENCE [LARGE SCALE GENOMIC DNA]</scope>
    <source>
        <strain evidence="4">BiD32</strain>
    </source>
</reference>
<dbReference type="SUPFAM" id="SSF54427">
    <property type="entry name" value="NTF2-like"/>
    <property type="match status" value="3"/>
</dbReference>
<accession>N1MN89</accession>
<dbReference type="Gene3D" id="3.10.450.50">
    <property type="match status" value="3"/>
</dbReference>
<feature type="region of interest" description="Disordered" evidence="1">
    <location>
        <begin position="498"/>
        <end position="532"/>
    </location>
</feature>
<feature type="compositionally biased region" description="Basic and acidic residues" evidence="1">
    <location>
        <begin position="498"/>
        <end position="507"/>
    </location>
</feature>
<dbReference type="InterPro" id="IPR032710">
    <property type="entry name" value="NTF2-like_dom_sf"/>
</dbReference>
<feature type="domain" description="SnoaL-like" evidence="2">
    <location>
        <begin position="186"/>
        <end position="310"/>
    </location>
</feature>
<dbReference type="OrthoDB" id="7585039at2"/>
<evidence type="ECO:0000259" key="2">
    <source>
        <dbReference type="Pfam" id="PF13577"/>
    </source>
</evidence>
<protein>
    <recommendedName>
        <fullName evidence="2">SnoaL-like domain-containing protein</fullName>
    </recommendedName>
</protein>
<feature type="domain" description="SnoaL-like" evidence="2">
    <location>
        <begin position="8"/>
        <end position="136"/>
    </location>
</feature>
<dbReference type="RefSeq" id="WP_006958898.1">
    <property type="nucleotide sequence ID" value="NZ_CAVK010000139.1"/>
</dbReference>
<feature type="domain" description="SnoaL-like" evidence="2">
    <location>
        <begin position="358"/>
        <end position="481"/>
    </location>
</feature>
<dbReference type="Proteomes" id="UP000013201">
    <property type="component" value="Unassembled WGS sequence"/>
</dbReference>
<evidence type="ECO:0000256" key="1">
    <source>
        <dbReference type="SAM" id="MobiDB-lite"/>
    </source>
</evidence>
<gene>
    <name evidence="3" type="ORF">EBBID32_27840</name>
</gene>
<comment type="caution">
    <text evidence="3">The sequence shown here is derived from an EMBL/GenBank/DDBJ whole genome shotgun (WGS) entry which is preliminary data.</text>
</comment>
<organism evidence="3 4">
    <name type="scientific">Sphingobium indicum BiD32</name>
    <dbReference type="NCBI Taxonomy" id="1301087"/>
    <lineage>
        <taxon>Bacteria</taxon>
        <taxon>Pseudomonadati</taxon>
        <taxon>Pseudomonadota</taxon>
        <taxon>Alphaproteobacteria</taxon>
        <taxon>Sphingomonadales</taxon>
        <taxon>Sphingomonadaceae</taxon>
        <taxon>Sphingobium</taxon>
    </lineage>
</organism>
<dbReference type="EMBL" id="CAVK010000139">
    <property type="protein sequence ID" value="CCW18431.1"/>
    <property type="molecule type" value="Genomic_DNA"/>
</dbReference>
<evidence type="ECO:0000313" key="3">
    <source>
        <dbReference type="EMBL" id="CCW18431.1"/>
    </source>
</evidence>
<reference evidence="3 4" key="1">
    <citation type="submission" date="2013-03" db="EMBL/GenBank/DDBJ databases">
        <authorList>
            <person name="Le V."/>
        </authorList>
    </citation>
    <scope>NUCLEOTIDE SEQUENCE [LARGE SCALE GENOMIC DNA]</scope>
    <source>
        <strain evidence="3 4">BiD32</strain>
    </source>
</reference>
<keyword evidence="4" id="KW-1185">Reference proteome</keyword>
<dbReference type="AlphaFoldDB" id="N1MN89"/>
<name>N1MN89_9SPHN</name>
<proteinExistence type="predicted"/>
<sequence length="532" mass="59868">MTSSTIDVLLDEREIAEQLLNYCRGVDRLDRMLLASVWHSDGTETHSAEGKVRPVSEVIEGLIRQHEALAFHHHNLTDPLVRIDGDRAVSEATVIAVRRRAVAGSGPDGPWRDEHWRIRFLDRWSRRGDRWAIDHRIALPMLIWEQAARGATGGLSRRDRSDPVYDHLASLGGDGVFETRAQDLADLRAERDIRRQLATYSRGVDRFDPDIWKTFWHTDATLRYEAVALDAVAHDIPLTMTLGHYPWAAHQHQSTRAAIRVCGDRAVSETMNFSMLQGYLDPSGNSVQDHYRGRYLDCWERREGRWAISGRFTPRGAVWQQAVKAQVGAFMRRDRSDPSYALLASLEKGEADDLAILTGEQAIRDRMRSVCHALDRLDANLLQSVWWPGGRLVDRTRALDGPASEGNLLLLDELAGLAGSVHLTTLTAIDIAGYRAVSETYFENSLVPRPGSDGTTAVRHVRGRYLDRWSCREGRWGLDEREILMDFAWQQEIADGDLRHRPRREPADPSGDLFSGPFALASPDGGRATPAP</sequence>
<dbReference type="Pfam" id="PF13577">
    <property type="entry name" value="SnoaL_4"/>
    <property type="match status" value="3"/>
</dbReference>
<evidence type="ECO:0000313" key="4">
    <source>
        <dbReference type="Proteomes" id="UP000013201"/>
    </source>
</evidence>